<protein>
    <submittedName>
        <fullName evidence="1">Uncharacterized protein</fullName>
    </submittedName>
</protein>
<dbReference type="EMBL" id="QBIY01013434">
    <property type="protein sequence ID" value="RXN04513.1"/>
    <property type="molecule type" value="Genomic_DNA"/>
</dbReference>
<gene>
    <name evidence="1" type="ORF">ROHU_033992</name>
</gene>
<proteinExistence type="predicted"/>
<accession>A0A498LAY7</accession>
<reference evidence="1 2" key="1">
    <citation type="submission" date="2018-03" db="EMBL/GenBank/DDBJ databases">
        <title>Draft genome sequence of Rohu Carp (Labeo rohita).</title>
        <authorList>
            <person name="Das P."/>
            <person name="Kushwaha B."/>
            <person name="Joshi C.G."/>
            <person name="Kumar D."/>
            <person name="Nagpure N.S."/>
            <person name="Sahoo L."/>
            <person name="Das S.P."/>
            <person name="Bit A."/>
            <person name="Patnaik S."/>
            <person name="Meher P.K."/>
            <person name="Jayasankar P."/>
            <person name="Koringa P.G."/>
            <person name="Patel N.V."/>
            <person name="Hinsu A.T."/>
            <person name="Kumar R."/>
            <person name="Pandey M."/>
            <person name="Agarwal S."/>
            <person name="Srivastava S."/>
            <person name="Singh M."/>
            <person name="Iquebal M.A."/>
            <person name="Jaiswal S."/>
            <person name="Angadi U.B."/>
            <person name="Kumar N."/>
            <person name="Raza M."/>
            <person name="Shah T.M."/>
            <person name="Rai A."/>
            <person name="Jena J.K."/>
        </authorList>
    </citation>
    <scope>NUCLEOTIDE SEQUENCE [LARGE SCALE GENOMIC DNA]</scope>
    <source>
        <strain evidence="1">DASCIFA01</strain>
        <tissue evidence="1">Testis</tissue>
    </source>
</reference>
<keyword evidence="2" id="KW-1185">Reference proteome</keyword>
<comment type="caution">
    <text evidence="1">The sequence shown here is derived from an EMBL/GenBank/DDBJ whole genome shotgun (WGS) entry which is preliminary data.</text>
</comment>
<dbReference type="SUPFAM" id="SSF56672">
    <property type="entry name" value="DNA/RNA polymerases"/>
    <property type="match status" value="1"/>
</dbReference>
<name>A0A498LAY7_LABRO</name>
<dbReference type="AlphaFoldDB" id="A0A498LAY7"/>
<dbReference type="InterPro" id="IPR043502">
    <property type="entry name" value="DNA/RNA_pol_sf"/>
</dbReference>
<sequence>MFHRFHVSAEDRDFLRFLWWENGNTEKEPKEYRMRVHIFGAASSPGCANYGMKYLAHKYEKDYPLAASFIHKNFYVDDGLVSVNSVEKANRLVKEAQEILANGNLRLHKFVSNSREVLSAIPESECASLAKYVDLNYSELPMQSVLGVKWNIETDAFLFKVDLAERPATRRGILKLRRPAEEQRMADLPADRVEPSPPFSYSGIDCFGPFYTKQGRKEFKRCFIAIRGAVRQIRSDQGTNFVGAKNELEKGLKDLDKERISTYLASKQCDFLMNVPEASHMGGQFPLDYSAPDLKDGHPYS</sequence>
<dbReference type="Gene3D" id="3.30.420.10">
    <property type="entry name" value="Ribonuclease H-like superfamily/Ribonuclease H"/>
    <property type="match status" value="1"/>
</dbReference>
<organism evidence="1 2">
    <name type="scientific">Labeo rohita</name>
    <name type="common">Indian major carp</name>
    <name type="synonym">Cyprinus rohita</name>
    <dbReference type="NCBI Taxonomy" id="84645"/>
    <lineage>
        <taxon>Eukaryota</taxon>
        <taxon>Metazoa</taxon>
        <taxon>Chordata</taxon>
        <taxon>Craniata</taxon>
        <taxon>Vertebrata</taxon>
        <taxon>Euteleostomi</taxon>
        <taxon>Actinopterygii</taxon>
        <taxon>Neopterygii</taxon>
        <taxon>Teleostei</taxon>
        <taxon>Ostariophysi</taxon>
        <taxon>Cypriniformes</taxon>
        <taxon>Cyprinidae</taxon>
        <taxon>Labeoninae</taxon>
        <taxon>Labeonini</taxon>
        <taxon>Labeo</taxon>
    </lineage>
</organism>
<dbReference type="Proteomes" id="UP000290572">
    <property type="component" value="Unassembled WGS sequence"/>
</dbReference>
<dbReference type="STRING" id="84645.A0A498LAY7"/>
<dbReference type="PANTHER" id="PTHR47331:SF5">
    <property type="entry name" value="RIBONUCLEASE H"/>
    <property type="match status" value="1"/>
</dbReference>
<dbReference type="InterPro" id="IPR036397">
    <property type="entry name" value="RNaseH_sf"/>
</dbReference>
<dbReference type="PANTHER" id="PTHR47331">
    <property type="entry name" value="PHD-TYPE DOMAIN-CONTAINING PROTEIN"/>
    <property type="match status" value="1"/>
</dbReference>
<evidence type="ECO:0000313" key="1">
    <source>
        <dbReference type="EMBL" id="RXN04513.1"/>
    </source>
</evidence>
<dbReference type="GO" id="GO:0006259">
    <property type="term" value="P:DNA metabolic process"/>
    <property type="evidence" value="ECO:0007669"/>
    <property type="project" value="UniProtKB-ARBA"/>
</dbReference>
<evidence type="ECO:0000313" key="2">
    <source>
        <dbReference type="Proteomes" id="UP000290572"/>
    </source>
</evidence>
<dbReference type="GO" id="GO:0003676">
    <property type="term" value="F:nucleic acid binding"/>
    <property type="evidence" value="ECO:0007669"/>
    <property type="project" value="InterPro"/>
</dbReference>